<feature type="chain" id="PRO_5005189653" description="GPI inositol-deacylase" evidence="12">
    <location>
        <begin position="19"/>
        <end position="1128"/>
    </location>
</feature>
<proteinExistence type="inferred from homology"/>
<dbReference type="EMBL" id="CDMY01000592">
    <property type="protein sequence ID" value="CEM25120.1"/>
    <property type="molecule type" value="Genomic_DNA"/>
</dbReference>
<dbReference type="GO" id="GO:0015031">
    <property type="term" value="P:protein transport"/>
    <property type="evidence" value="ECO:0007669"/>
    <property type="project" value="UniProtKB-KW"/>
</dbReference>
<comment type="subcellular location">
    <subcellularLocation>
        <location evidence="1">Endoplasmic reticulum membrane</location>
        <topology evidence="1">Multi-pass membrane protein</topology>
    </subcellularLocation>
</comment>
<dbReference type="STRING" id="1169540.A0A0G4G8J5"/>
<keyword evidence="7 10" id="KW-0653">Protein transport</keyword>
<feature type="transmembrane region" description="Helical" evidence="10">
    <location>
        <begin position="679"/>
        <end position="703"/>
    </location>
</feature>
<dbReference type="PANTHER" id="PTHR15495">
    <property type="entry name" value="NEGATIVE REGULATOR OF VESICLE FORMATION-RELATED"/>
    <property type="match status" value="1"/>
</dbReference>
<evidence type="ECO:0000256" key="9">
    <source>
        <dbReference type="ARBA" id="ARBA00023136"/>
    </source>
</evidence>
<dbReference type="Pfam" id="PF07819">
    <property type="entry name" value="PGAP1"/>
    <property type="match status" value="1"/>
</dbReference>
<evidence type="ECO:0000256" key="2">
    <source>
        <dbReference type="ARBA" id="ARBA00006931"/>
    </source>
</evidence>
<keyword evidence="3 10" id="KW-0813">Transport</keyword>
<evidence type="ECO:0000313" key="14">
    <source>
        <dbReference type="EMBL" id="CEM25120.1"/>
    </source>
</evidence>
<sequence length="1128" mass="122919">MWTMVSRWWCVVAAAVFAFYLLGGQYDQTTYNLLKGYGYVDNKPTPGTHYGLVEINESRRISAGQPTSLEASHSPVLFVHGAQGSWKQPLPVAQLTNAGPCSCCRDANQAAYLKFFTVDFHNEPSSLHPSIVHNQAAFVADALRVIRGLYAARGRPGVRVTVLAHSMGSLSVLKALQDQPELVESLSGVVLLNPPLSGHPLLFDPALVTLFNSLYAGGGARPDRDSGQPPRQLPLVVLASGIKDRSVPPESTVVPHVWRRTNGLFNPIHHVMTSDLSDSHVLLTHVNIIFVTPLLRHYSNILHLVARGEADRLADCMDIQHTHLPHIKALRYGRWCGSGGWGEEPSPHKDQTTGGSLPLLSPGLAVWAMDGGVPVTFEHHVSNGTAFSLVVKEPPADVNASLAEGGTGSFRPRDRMRCDRYFHVASQPSNQVSWSVVRPLSRFYPSKMCWWAVEGPANLRVTRHKHTSRPPSSQAWMEESCNTHTKSSHTGNKGSHGGSVWRWLWSAISPLKINVPPGRAAVGVPLPIPEGMGHLLPCDISLNVDVASTIQRRANGTNVTDALAAVAAGLVPTLMAWGPSTLAIFRPRHLPLTNVPLEPHGGVHLPSMSADRHGILQQGRARGMMDAESDPDVFTPRFLPANGTSAGYTVGIVRDPRVAVNLKISANWSTFWTEVGRLYFPYIAAAAVGYLLLHTASAAYRAFCVKPPDAPRARKPLLQWAGKWAGTIVWGMASTQLTHLLPVMESTLDKPLSSNLFRPPSPPIALLALLHALGVLLANSLIAVSELILWIVTSPWCCPMPGRCCRALSWVMGKLVGPVLLLFLLLLSPSMALLGAFVATLAAMHATESRSGRSPAVEWRLGLLAGVLFMVVMRIPALSYTWWLMACCHLRPEDTPMDLPPQQFRTLMRESQHEPTLLFESPFVLRYAPRGGGDKQLALTWNLPSALERLAGLEVTSTAENDSRWAAHLTALVPCAVALVLLGMGRTRRSGTQRRKTEGGNGAHGGVPCSGEAIRGGATSEGGAVRHRVAASDKRPNDSVHQLKSACVEGRDLPSEESCRAENSTYWPLTGLLALQVLVSVCVVWLTQHCGYRCMLWLELSCVMWAMTLWMRCDAHTLLPRMSSIHDR</sequence>
<feature type="transmembrane region" description="Helical" evidence="10">
    <location>
        <begin position="965"/>
        <end position="985"/>
    </location>
</feature>
<reference evidence="14 15" key="1">
    <citation type="submission" date="2014-11" db="EMBL/GenBank/DDBJ databases">
        <authorList>
            <person name="Zhu J."/>
            <person name="Qi W."/>
            <person name="Song R."/>
        </authorList>
    </citation>
    <scope>NUCLEOTIDE SEQUENCE [LARGE SCALE GENOMIC DNA]</scope>
</reference>
<feature type="domain" description="GPI inositol-deacylase PGAP1-like alpha/beta" evidence="13">
    <location>
        <begin position="72"/>
        <end position="302"/>
    </location>
</feature>
<dbReference type="EC" id="3.1.-.-" evidence="10"/>
<dbReference type="GO" id="GO:0050185">
    <property type="term" value="F:phosphatidylinositol deacylase activity"/>
    <property type="evidence" value="ECO:0007669"/>
    <property type="project" value="TreeGrafter"/>
</dbReference>
<gene>
    <name evidence="14" type="ORF">Vbra_3293</name>
</gene>
<dbReference type="InParanoid" id="A0A0G4G8J5"/>
<keyword evidence="8 10" id="KW-1133">Transmembrane helix</keyword>
<name>A0A0G4G8J5_VITBC</name>
<dbReference type="InterPro" id="IPR012908">
    <property type="entry name" value="PGAP1-ab_dom-like"/>
</dbReference>
<keyword evidence="12" id="KW-0732">Signal</keyword>
<feature type="signal peptide" evidence="12">
    <location>
        <begin position="1"/>
        <end position="18"/>
    </location>
</feature>
<evidence type="ECO:0000256" key="6">
    <source>
        <dbReference type="ARBA" id="ARBA00022824"/>
    </source>
</evidence>
<keyword evidence="15" id="KW-1185">Reference proteome</keyword>
<evidence type="ECO:0000256" key="11">
    <source>
        <dbReference type="SAM" id="MobiDB-lite"/>
    </source>
</evidence>
<dbReference type="Proteomes" id="UP000041254">
    <property type="component" value="Unassembled WGS sequence"/>
</dbReference>
<dbReference type="Gene3D" id="3.40.50.1820">
    <property type="entry name" value="alpha/beta hydrolase"/>
    <property type="match status" value="1"/>
</dbReference>
<dbReference type="InterPro" id="IPR029058">
    <property type="entry name" value="AB_hydrolase_fold"/>
</dbReference>
<evidence type="ECO:0000256" key="12">
    <source>
        <dbReference type="SAM" id="SignalP"/>
    </source>
</evidence>
<dbReference type="SUPFAM" id="SSF53474">
    <property type="entry name" value="alpha/beta-Hydrolases"/>
    <property type="match status" value="1"/>
</dbReference>
<protein>
    <recommendedName>
        <fullName evidence="10">GPI inositol-deacylase</fullName>
        <ecNumber evidence="10">3.1.-.-</ecNumber>
    </recommendedName>
</protein>
<feature type="transmembrane region" description="Helical" evidence="10">
    <location>
        <begin position="764"/>
        <end position="792"/>
    </location>
</feature>
<dbReference type="AlphaFoldDB" id="A0A0G4G8J5"/>
<evidence type="ECO:0000256" key="1">
    <source>
        <dbReference type="ARBA" id="ARBA00004477"/>
    </source>
</evidence>
<feature type="transmembrane region" description="Helical" evidence="10">
    <location>
        <begin position="859"/>
        <end position="883"/>
    </location>
</feature>
<dbReference type="InterPro" id="IPR039529">
    <property type="entry name" value="PGAP1/BST1"/>
</dbReference>
<keyword evidence="6 10" id="KW-0256">Endoplasmic reticulum</keyword>
<evidence type="ECO:0000256" key="5">
    <source>
        <dbReference type="ARBA" id="ARBA00022801"/>
    </source>
</evidence>
<comment type="function">
    <text evidence="10">Involved in inositol deacylation of GPI-anchored proteins which plays important roles in the quality control and ER-associated degradation of GPI-anchored proteins.</text>
</comment>
<evidence type="ECO:0000256" key="7">
    <source>
        <dbReference type="ARBA" id="ARBA00022927"/>
    </source>
</evidence>
<comment type="similarity">
    <text evidence="2 10">Belongs to the GPI inositol-deacylase family.</text>
</comment>
<dbReference type="VEuPathDB" id="CryptoDB:Vbra_3293"/>
<keyword evidence="4 10" id="KW-0812">Transmembrane</keyword>
<evidence type="ECO:0000259" key="13">
    <source>
        <dbReference type="Pfam" id="PF07819"/>
    </source>
</evidence>
<dbReference type="GO" id="GO:0005789">
    <property type="term" value="C:endoplasmic reticulum membrane"/>
    <property type="evidence" value="ECO:0007669"/>
    <property type="project" value="UniProtKB-SubCell"/>
</dbReference>
<feature type="region of interest" description="Disordered" evidence="11">
    <location>
        <begin position="988"/>
        <end position="1011"/>
    </location>
</feature>
<dbReference type="GO" id="GO:0006505">
    <property type="term" value="P:GPI anchor metabolic process"/>
    <property type="evidence" value="ECO:0007669"/>
    <property type="project" value="TreeGrafter"/>
</dbReference>
<evidence type="ECO:0000313" key="15">
    <source>
        <dbReference type="Proteomes" id="UP000041254"/>
    </source>
</evidence>
<dbReference type="GO" id="GO:0006888">
    <property type="term" value="P:endoplasmic reticulum to Golgi vesicle-mediated transport"/>
    <property type="evidence" value="ECO:0007669"/>
    <property type="project" value="TreeGrafter"/>
</dbReference>
<dbReference type="OrthoDB" id="348976at2759"/>
<organism evidence="14 15">
    <name type="scientific">Vitrella brassicaformis (strain CCMP3155)</name>
    <dbReference type="NCBI Taxonomy" id="1169540"/>
    <lineage>
        <taxon>Eukaryota</taxon>
        <taxon>Sar</taxon>
        <taxon>Alveolata</taxon>
        <taxon>Colpodellida</taxon>
        <taxon>Vitrellaceae</taxon>
        <taxon>Vitrella</taxon>
    </lineage>
</organism>
<dbReference type="PANTHER" id="PTHR15495:SF7">
    <property type="entry name" value="GPI INOSITOL-DEACYLASE"/>
    <property type="match status" value="1"/>
</dbReference>
<feature type="transmembrane region" description="Helical" evidence="10">
    <location>
        <begin position="1066"/>
        <end position="1088"/>
    </location>
</feature>
<evidence type="ECO:0000256" key="3">
    <source>
        <dbReference type="ARBA" id="ARBA00022448"/>
    </source>
</evidence>
<evidence type="ECO:0000256" key="10">
    <source>
        <dbReference type="RuleBase" id="RU365011"/>
    </source>
</evidence>
<evidence type="ECO:0000256" key="4">
    <source>
        <dbReference type="ARBA" id="ARBA00022692"/>
    </source>
</evidence>
<keyword evidence="9 10" id="KW-0472">Membrane</keyword>
<keyword evidence="5 10" id="KW-0378">Hydrolase</keyword>
<feature type="transmembrane region" description="Helical" evidence="10">
    <location>
        <begin position="724"/>
        <end position="744"/>
    </location>
</feature>
<accession>A0A0G4G8J5</accession>
<evidence type="ECO:0000256" key="8">
    <source>
        <dbReference type="ARBA" id="ARBA00022989"/>
    </source>
</evidence>